<organism evidence="2 3">
    <name type="scientific">Haloferula chungangensis</name>
    <dbReference type="NCBI Taxonomy" id="1048331"/>
    <lineage>
        <taxon>Bacteria</taxon>
        <taxon>Pseudomonadati</taxon>
        <taxon>Verrucomicrobiota</taxon>
        <taxon>Verrucomicrobiia</taxon>
        <taxon>Verrucomicrobiales</taxon>
        <taxon>Verrucomicrobiaceae</taxon>
        <taxon>Haloferula</taxon>
    </lineage>
</organism>
<evidence type="ECO:0000256" key="1">
    <source>
        <dbReference type="SAM" id="SignalP"/>
    </source>
</evidence>
<keyword evidence="3" id="KW-1185">Reference proteome</keyword>
<dbReference type="Proteomes" id="UP001596472">
    <property type="component" value="Unassembled WGS sequence"/>
</dbReference>
<comment type="caution">
    <text evidence="2">The sequence shown here is derived from an EMBL/GenBank/DDBJ whole genome shotgun (WGS) entry which is preliminary data.</text>
</comment>
<dbReference type="RefSeq" id="WP_379709694.1">
    <property type="nucleotide sequence ID" value="NZ_JBHTBS010000002.1"/>
</dbReference>
<gene>
    <name evidence="2" type="ORF">ACFQY0_04680</name>
</gene>
<accession>A0ABW2L2A2</accession>
<feature type="chain" id="PRO_5046596799" evidence="1">
    <location>
        <begin position="28"/>
        <end position="267"/>
    </location>
</feature>
<feature type="signal peptide" evidence="1">
    <location>
        <begin position="1"/>
        <end position="27"/>
    </location>
</feature>
<keyword evidence="1" id="KW-0732">Signal</keyword>
<name>A0ABW2L2A2_9BACT</name>
<proteinExistence type="predicted"/>
<evidence type="ECO:0000313" key="3">
    <source>
        <dbReference type="Proteomes" id="UP001596472"/>
    </source>
</evidence>
<protein>
    <submittedName>
        <fullName evidence="2">Transporter</fullName>
    </submittedName>
</protein>
<sequence length="267" mass="29138">MITRSTKHLQALALLTIPLVSTTSLHAEDAELAKKLANPVAAMISAPVQGNVDFGVGPGDGTRSVTNIQPVVPFELSEHWNLISRTVLPVIDQDGIDLLDSTDAFGLGDTLQTFFFSPKDPNPFIWGIGPAIYLPTATDSRLGLDKWGAGPSLVALKQCDGWTYGVLANHLWDFAGNGSQSLNSTFIQPFLNYTTKSATSFILNSESTYDWQTSEWTVPVNFMVAQMVKFGDQPVQFFGGARYYLDKPANGPEWGLRLGFTFLFPKG</sequence>
<dbReference type="EMBL" id="JBHTBS010000002">
    <property type="protein sequence ID" value="MFC7336464.1"/>
    <property type="molecule type" value="Genomic_DNA"/>
</dbReference>
<evidence type="ECO:0000313" key="2">
    <source>
        <dbReference type="EMBL" id="MFC7336464.1"/>
    </source>
</evidence>
<reference evidence="3" key="1">
    <citation type="journal article" date="2019" name="Int. J. Syst. Evol. Microbiol.">
        <title>The Global Catalogue of Microorganisms (GCM) 10K type strain sequencing project: providing services to taxonomists for standard genome sequencing and annotation.</title>
        <authorList>
            <consortium name="The Broad Institute Genomics Platform"/>
            <consortium name="The Broad Institute Genome Sequencing Center for Infectious Disease"/>
            <person name="Wu L."/>
            <person name="Ma J."/>
        </authorList>
    </citation>
    <scope>NUCLEOTIDE SEQUENCE [LARGE SCALE GENOMIC DNA]</scope>
    <source>
        <strain evidence="3">CGMCC 4.1467</strain>
    </source>
</reference>